<proteinExistence type="predicted"/>
<name>A0A0E9QX85_ANGAN</name>
<evidence type="ECO:0000313" key="1">
    <source>
        <dbReference type="EMBL" id="JAH21449.1"/>
    </source>
</evidence>
<protein>
    <submittedName>
        <fullName evidence="1">Uncharacterized protein</fullName>
    </submittedName>
</protein>
<dbReference type="EMBL" id="GBXM01087128">
    <property type="protein sequence ID" value="JAH21449.1"/>
    <property type="molecule type" value="Transcribed_RNA"/>
</dbReference>
<accession>A0A0E9QX85</accession>
<reference evidence="1" key="1">
    <citation type="submission" date="2014-11" db="EMBL/GenBank/DDBJ databases">
        <authorList>
            <person name="Amaro Gonzalez C."/>
        </authorList>
    </citation>
    <scope>NUCLEOTIDE SEQUENCE</scope>
</reference>
<dbReference type="AlphaFoldDB" id="A0A0E9QX85"/>
<organism evidence="1">
    <name type="scientific">Anguilla anguilla</name>
    <name type="common">European freshwater eel</name>
    <name type="synonym">Muraena anguilla</name>
    <dbReference type="NCBI Taxonomy" id="7936"/>
    <lineage>
        <taxon>Eukaryota</taxon>
        <taxon>Metazoa</taxon>
        <taxon>Chordata</taxon>
        <taxon>Craniata</taxon>
        <taxon>Vertebrata</taxon>
        <taxon>Euteleostomi</taxon>
        <taxon>Actinopterygii</taxon>
        <taxon>Neopterygii</taxon>
        <taxon>Teleostei</taxon>
        <taxon>Anguilliformes</taxon>
        <taxon>Anguillidae</taxon>
        <taxon>Anguilla</taxon>
    </lineage>
</organism>
<sequence length="60" mass="6998">MVWASYTTWPKVCGHLTSDISTKIMGISMELVHPFLICLTVDKGFLHKWPFVVYKVIYYC</sequence>
<reference evidence="1" key="2">
    <citation type="journal article" date="2015" name="Fish Shellfish Immunol.">
        <title>Early steps in the European eel (Anguilla anguilla)-Vibrio vulnificus interaction in the gills: Role of the RtxA13 toxin.</title>
        <authorList>
            <person name="Callol A."/>
            <person name="Pajuelo D."/>
            <person name="Ebbesson L."/>
            <person name="Teles M."/>
            <person name="MacKenzie S."/>
            <person name="Amaro C."/>
        </authorList>
    </citation>
    <scope>NUCLEOTIDE SEQUENCE</scope>
</reference>